<feature type="chain" id="PRO_5030005854" description="Lipoprotein" evidence="1">
    <location>
        <begin position="23"/>
        <end position="127"/>
    </location>
</feature>
<evidence type="ECO:0000256" key="1">
    <source>
        <dbReference type="SAM" id="SignalP"/>
    </source>
</evidence>
<dbReference type="AlphaFoldDB" id="A0A0D6NHZ3"/>
<evidence type="ECO:0008006" key="4">
    <source>
        <dbReference type="Google" id="ProtNLM"/>
    </source>
</evidence>
<evidence type="ECO:0000313" key="3">
    <source>
        <dbReference type="Proteomes" id="UP000032670"/>
    </source>
</evidence>
<dbReference type="RefSeq" id="WP_048840741.1">
    <property type="nucleotide sequence ID" value="NZ_BAMX01000012.1"/>
</dbReference>
<protein>
    <recommendedName>
        <fullName evidence="4">Lipoprotein</fullName>
    </recommendedName>
</protein>
<dbReference type="PROSITE" id="PS51257">
    <property type="entry name" value="PROKAR_LIPOPROTEIN"/>
    <property type="match status" value="1"/>
</dbReference>
<evidence type="ECO:0000313" key="2">
    <source>
        <dbReference type="EMBL" id="GAN65687.1"/>
    </source>
</evidence>
<dbReference type="GeneID" id="76203836"/>
<accession>A0A0D6NHZ3</accession>
<dbReference type="Proteomes" id="UP000032670">
    <property type="component" value="Unassembled WGS sequence"/>
</dbReference>
<dbReference type="EMBL" id="BAMX01000012">
    <property type="protein sequence ID" value="GAN65687.1"/>
    <property type="molecule type" value="Genomic_DNA"/>
</dbReference>
<feature type="signal peptide" evidence="1">
    <location>
        <begin position="1"/>
        <end position="22"/>
    </location>
</feature>
<keyword evidence="3" id="KW-1185">Reference proteome</keyword>
<organism evidence="2 3">
    <name type="scientific">Acetobacter orientalis</name>
    <dbReference type="NCBI Taxonomy" id="146474"/>
    <lineage>
        <taxon>Bacteria</taxon>
        <taxon>Pseudomonadati</taxon>
        <taxon>Pseudomonadota</taxon>
        <taxon>Alphaproteobacteria</taxon>
        <taxon>Acetobacterales</taxon>
        <taxon>Acetobacteraceae</taxon>
        <taxon>Acetobacter</taxon>
    </lineage>
</organism>
<comment type="caution">
    <text evidence="2">The sequence shown here is derived from an EMBL/GenBank/DDBJ whole genome shotgun (WGS) entry which is preliminary data.</text>
</comment>
<keyword evidence="1" id="KW-0732">Signal</keyword>
<proteinExistence type="predicted"/>
<reference evidence="2 3" key="1">
    <citation type="submission" date="2012-11" db="EMBL/GenBank/DDBJ databases">
        <title>Whole genome sequence of Acetobacter orientalis 21F-2.</title>
        <authorList>
            <person name="Azuma Y."/>
            <person name="Higashiura N."/>
            <person name="Hirakawa H."/>
            <person name="Matsushita K."/>
        </authorList>
    </citation>
    <scope>NUCLEOTIDE SEQUENCE [LARGE SCALE GENOMIC DNA]</scope>
    <source>
        <strain evidence="2 3">21F-2</strain>
    </source>
</reference>
<accession>A0A6N3SUT5</accession>
<dbReference type="STRING" id="1231341.Abor_012_026"/>
<name>A0A0D6NHZ3_9PROT</name>
<gene>
    <name evidence="2" type="ORF">Abor_012_026</name>
</gene>
<sequence>MKKLFFLLPLVAVVACANTAQGKLRQTVFNLDSAYHLLANPMPDVMAGKVPGVTVSDADKVLIKRASQTVFNQLSALETSIEAGNSITETAVSSLQADFSSLTTCWLGAKEGTMPTTCAATFPEVSK</sequence>